<keyword evidence="5 6" id="KW-0472">Membrane</keyword>
<dbReference type="RefSeq" id="WP_125207304.1">
    <property type="nucleotide sequence ID" value="NZ_PQNK01000015.1"/>
</dbReference>
<evidence type="ECO:0000313" key="9">
    <source>
        <dbReference type="Proteomes" id="UP000276526"/>
    </source>
</evidence>
<proteinExistence type="predicted"/>
<keyword evidence="4 6" id="KW-1133">Transmembrane helix</keyword>
<feature type="domain" description="DUF202" evidence="7">
    <location>
        <begin position="34"/>
        <end position="99"/>
    </location>
</feature>
<gene>
    <name evidence="8" type="ORF">CXF48_08870</name>
</gene>
<dbReference type="Proteomes" id="UP000276526">
    <property type="component" value="Unassembled WGS sequence"/>
</dbReference>
<comment type="subcellular location">
    <subcellularLocation>
        <location evidence="1">Cell membrane</location>
        <topology evidence="1">Multi-pass membrane protein</topology>
    </subcellularLocation>
</comment>
<reference evidence="8 9" key="1">
    <citation type="submission" date="2018-01" db="EMBL/GenBank/DDBJ databases">
        <title>Twenty Corynebacterium bovis Genomes.</title>
        <authorList>
            <person name="Gulvik C.A."/>
        </authorList>
    </citation>
    <scope>NUCLEOTIDE SEQUENCE [LARGE SCALE GENOMIC DNA]</scope>
    <source>
        <strain evidence="8 9">F6900</strain>
    </source>
</reference>
<sequence length="135" mass="14628">MSDTDRTTPERPDQPERDWVARTVLPGGTEPDPRFTLANERTFLAWIRTSLAFLAGGIGLEAFAGHLFDDAVRRGLAVSVVVVGMLISLGAVARWRRTELNMRHGRPLTVPLIIPLLSVIGVAASVAVIVFLVTG</sequence>
<evidence type="ECO:0000256" key="3">
    <source>
        <dbReference type="ARBA" id="ARBA00022692"/>
    </source>
</evidence>
<dbReference type="InterPro" id="IPR003807">
    <property type="entry name" value="DUF202"/>
</dbReference>
<feature type="transmembrane region" description="Helical" evidence="6">
    <location>
        <begin position="43"/>
        <end position="64"/>
    </location>
</feature>
<keyword evidence="3 6" id="KW-0812">Transmembrane</keyword>
<dbReference type="AlphaFoldDB" id="A0A426PXT6"/>
<comment type="caution">
    <text evidence="8">The sequence shown here is derived from an EMBL/GenBank/DDBJ whole genome shotgun (WGS) entry which is preliminary data.</text>
</comment>
<dbReference type="PANTHER" id="PTHR34187">
    <property type="entry name" value="FGR18P"/>
    <property type="match status" value="1"/>
</dbReference>
<accession>A0A426PXT6</accession>
<evidence type="ECO:0000256" key="1">
    <source>
        <dbReference type="ARBA" id="ARBA00004651"/>
    </source>
</evidence>
<dbReference type="EMBL" id="PQNK01000015">
    <property type="protein sequence ID" value="RRO85929.1"/>
    <property type="molecule type" value="Genomic_DNA"/>
</dbReference>
<keyword evidence="2" id="KW-1003">Cell membrane</keyword>
<feature type="transmembrane region" description="Helical" evidence="6">
    <location>
        <begin position="76"/>
        <end position="96"/>
    </location>
</feature>
<evidence type="ECO:0000256" key="6">
    <source>
        <dbReference type="SAM" id="Phobius"/>
    </source>
</evidence>
<protein>
    <recommendedName>
        <fullName evidence="7">DUF202 domain-containing protein</fullName>
    </recommendedName>
</protein>
<dbReference type="GO" id="GO:0005886">
    <property type="term" value="C:plasma membrane"/>
    <property type="evidence" value="ECO:0007669"/>
    <property type="project" value="UniProtKB-SubCell"/>
</dbReference>
<dbReference type="InterPro" id="IPR052053">
    <property type="entry name" value="IM_YidH-like"/>
</dbReference>
<dbReference type="PANTHER" id="PTHR34187:SF2">
    <property type="entry name" value="DUF202 DOMAIN-CONTAINING PROTEIN"/>
    <property type="match status" value="1"/>
</dbReference>
<evidence type="ECO:0000259" key="7">
    <source>
        <dbReference type="Pfam" id="PF02656"/>
    </source>
</evidence>
<evidence type="ECO:0000256" key="4">
    <source>
        <dbReference type="ARBA" id="ARBA00022989"/>
    </source>
</evidence>
<name>A0A426PXT6_9CORY</name>
<dbReference type="Pfam" id="PF02656">
    <property type="entry name" value="DUF202"/>
    <property type="match status" value="1"/>
</dbReference>
<evidence type="ECO:0000313" key="8">
    <source>
        <dbReference type="EMBL" id="RRO85929.1"/>
    </source>
</evidence>
<evidence type="ECO:0000256" key="5">
    <source>
        <dbReference type="ARBA" id="ARBA00023136"/>
    </source>
</evidence>
<organism evidence="8 9">
    <name type="scientific">Corynebacterium bovis</name>
    <dbReference type="NCBI Taxonomy" id="36808"/>
    <lineage>
        <taxon>Bacteria</taxon>
        <taxon>Bacillati</taxon>
        <taxon>Actinomycetota</taxon>
        <taxon>Actinomycetes</taxon>
        <taxon>Mycobacteriales</taxon>
        <taxon>Corynebacteriaceae</taxon>
        <taxon>Corynebacterium</taxon>
    </lineage>
</organism>
<feature type="transmembrane region" description="Helical" evidence="6">
    <location>
        <begin position="108"/>
        <end position="133"/>
    </location>
</feature>
<evidence type="ECO:0000256" key="2">
    <source>
        <dbReference type="ARBA" id="ARBA00022475"/>
    </source>
</evidence>